<reference evidence="1 2" key="1">
    <citation type="journal article" date="2014" name="Gut Pathog.">
        <title>Gene clusters of Hafnia alvei strain FB1 important in survival and pathogenesis: a draft genome perspective.</title>
        <authorList>
            <person name="Tan J.Y."/>
            <person name="Yin W.F."/>
            <person name="Chan K.G."/>
        </authorList>
    </citation>
    <scope>NUCLEOTIDE SEQUENCE [LARGE SCALE GENOMIC DNA]</scope>
    <source>
        <strain evidence="1 2">FB1</strain>
    </source>
</reference>
<dbReference type="KEGG" id="hav:AT03_17985"/>
<dbReference type="AlphaFoldDB" id="A0A097R5U9"/>
<dbReference type="RefSeq" id="WP_025800322.1">
    <property type="nucleotide sequence ID" value="NZ_CP009706.1"/>
</dbReference>
<evidence type="ECO:0000313" key="1">
    <source>
        <dbReference type="EMBL" id="AIU74099.1"/>
    </source>
</evidence>
<dbReference type="EMBL" id="CP009706">
    <property type="protein sequence ID" value="AIU74099.1"/>
    <property type="molecule type" value="Genomic_DNA"/>
</dbReference>
<sequence length="90" mass="9866">MTTPQIATMTASVSTYTANGDCLYSKLLILHRDLSNVPAIEVYIEGLKKEILPDLKKEDAAIASIEIDKLSILNGATAHTVWPKPEQMKP</sequence>
<organism evidence="1 2">
    <name type="scientific">Hafnia alvei FB1</name>
    <dbReference type="NCBI Taxonomy" id="1453496"/>
    <lineage>
        <taxon>Bacteria</taxon>
        <taxon>Pseudomonadati</taxon>
        <taxon>Pseudomonadota</taxon>
        <taxon>Gammaproteobacteria</taxon>
        <taxon>Enterobacterales</taxon>
        <taxon>Hafniaceae</taxon>
        <taxon>Hafnia</taxon>
    </lineage>
</organism>
<accession>A0A097R5U9</accession>
<keyword evidence="2" id="KW-1185">Reference proteome</keyword>
<name>A0A097R5U9_HAFAL</name>
<dbReference type="PATRIC" id="fig|1453496.5.peg.3697"/>
<dbReference type="HOGENOM" id="CLU_2436690_0_0_6"/>
<proteinExistence type="predicted"/>
<protein>
    <submittedName>
        <fullName evidence="1">Uncharacterized protein</fullName>
    </submittedName>
</protein>
<dbReference type="Proteomes" id="UP000029986">
    <property type="component" value="Chromosome"/>
</dbReference>
<evidence type="ECO:0000313" key="2">
    <source>
        <dbReference type="Proteomes" id="UP000029986"/>
    </source>
</evidence>
<gene>
    <name evidence="1" type="ORF">AT03_17985</name>
</gene>